<dbReference type="OrthoDB" id="9998011at2759"/>
<feature type="signal peptide" evidence="3">
    <location>
        <begin position="1"/>
        <end position="27"/>
    </location>
</feature>
<keyword evidence="6" id="KW-1185">Reference proteome</keyword>
<dbReference type="Pfam" id="PF07678">
    <property type="entry name" value="TED_complement"/>
    <property type="match status" value="1"/>
</dbReference>
<dbReference type="SUPFAM" id="SSF48239">
    <property type="entry name" value="Terpenoid cyclases/Protein prenyltransferases"/>
    <property type="match status" value="1"/>
</dbReference>
<dbReference type="InterPro" id="IPR047565">
    <property type="entry name" value="Alpha-macroglob_thiol-ester_cl"/>
</dbReference>
<dbReference type="InterPro" id="IPR008930">
    <property type="entry name" value="Terpenoid_cyclase/PrenylTrfase"/>
</dbReference>
<evidence type="ECO:0000259" key="4">
    <source>
        <dbReference type="SMART" id="SM01360"/>
    </source>
</evidence>
<dbReference type="InterPro" id="IPR050473">
    <property type="entry name" value="A2M/Complement_sys"/>
</dbReference>
<dbReference type="SMART" id="SM01419">
    <property type="entry name" value="Thiol-ester_cl"/>
    <property type="match status" value="1"/>
</dbReference>
<feature type="region of interest" description="Disordered" evidence="2">
    <location>
        <begin position="344"/>
        <end position="364"/>
    </location>
</feature>
<dbReference type="Gene3D" id="2.60.40.690">
    <property type="entry name" value="Alpha-macroglobulin, receptor-binding domain"/>
    <property type="match status" value="1"/>
</dbReference>
<dbReference type="Gene3D" id="2.60.40.1930">
    <property type="match status" value="1"/>
</dbReference>
<protein>
    <recommendedName>
        <fullName evidence="4">Alpha-2-macroglobulin domain-containing protein</fullName>
    </recommendedName>
</protein>
<evidence type="ECO:0000313" key="6">
    <source>
        <dbReference type="Proteomes" id="UP000281553"/>
    </source>
</evidence>
<evidence type="ECO:0000256" key="1">
    <source>
        <dbReference type="ARBA" id="ARBA00023157"/>
    </source>
</evidence>
<feature type="chain" id="PRO_5018078650" description="Alpha-2-macroglobulin domain-containing protein" evidence="3">
    <location>
        <begin position="28"/>
        <end position="1704"/>
    </location>
</feature>
<proteinExistence type="predicted"/>
<gene>
    <name evidence="5" type="ORF">DILT_LOCUS3665</name>
</gene>
<evidence type="ECO:0000256" key="3">
    <source>
        <dbReference type="SAM" id="SignalP"/>
    </source>
</evidence>
<dbReference type="Gene3D" id="2.20.130.20">
    <property type="match status" value="1"/>
</dbReference>
<dbReference type="Gene3D" id="1.50.10.20">
    <property type="match status" value="1"/>
</dbReference>
<dbReference type="GO" id="GO:0005615">
    <property type="term" value="C:extracellular space"/>
    <property type="evidence" value="ECO:0007669"/>
    <property type="project" value="InterPro"/>
</dbReference>
<dbReference type="PANTHER" id="PTHR11412">
    <property type="entry name" value="MACROGLOBULIN / COMPLEMENT"/>
    <property type="match status" value="1"/>
</dbReference>
<evidence type="ECO:0000256" key="2">
    <source>
        <dbReference type="SAM" id="MobiDB-lite"/>
    </source>
</evidence>
<evidence type="ECO:0000313" key="5">
    <source>
        <dbReference type="EMBL" id="VDK85058.1"/>
    </source>
</evidence>
<dbReference type="PANTHER" id="PTHR11412:SF171">
    <property type="entry name" value="PREGNANCY ZONE PROTEIN-LIKE PROTEIN"/>
    <property type="match status" value="1"/>
</dbReference>
<reference evidence="5 6" key="1">
    <citation type="submission" date="2018-11" db="EMBL/GenBank/DDBJ databases">
        <authorList>
            <consortium name="Pathogen Informatics"/>
        </authorList>
    </citation>
    <scope>NUCLEOTIDE SEQUENCE [LARGE SCALE GENOMIC DNA]</scope>
</reference>
<dbReference type="SUPFAM" id="SSF49410">
    <property type="entry name" value="Alpha-macroglobulin receptor domain"/>
    <property type="match status" value="1"/>
</dbReference>
<dbReference type="EMBL" id="UYRU01044038">
    <property type="protein sequence ID" value="VDK85058.1"/>
    <property type="molecule type" value="Genomic_DNA"/>
</dbReference>
<feature type="domain" description="Alpha-2-macroglobulin" evidence="4">
    <location>
        <begin position="885"/>
        <end position="978"/>
    </location>
</feature>
<dbReference type="InterPro" id="IPR036595">
    <property type="entry name" value="A-macroglobulin_rcpt-bd_sf"/>
</dbReference>
<dbReference type="SMART" id="SM01360">
    <property type="entry name" value="A2M"/>
    <property type="match status" value="1"/>
</dbReference>
<dbReference type="Pfam" id="PF00207">
    <property type="entry name" value="A2M"/>
    <property type="match status" value="1"/>
</dbReference>
<dbReference type="Proteomes" id="UP000281553">
    <property type="component" value="Unassembled WGS sequence"/>
</dbReference>
<name>A0A3P6UZC9_DIBLA</name>
<dbReference type="InterPro" id="IPR019742">
    <property type="entry name" value="MacrogloblnA2_CS"/>
</dbReference>
<keyword evidence="3" id="KW-0732">Signal</keyword>
<sequence>MVGWGLPPGCVALFSLSLFVSLPVCLAGLECSISSELPKCECDRKKMVTLFIPRLLLPDQPNLLRMRSIYPLNLLIIDFSVDGLDRNYRSSYQIKSKRSADGVFINEVHFRLPFVTWEGGPINLRLTCQYCIPDEDDNWCQFTEQETQIIRASFVNKFVVIIRESDKPRYKPGEDIRFRFVALNTRHLYPNSEKLQWPKFKIDSRNFSNGKFVRVTEDERHRREGSLGFDVIYIEDPNGNRVKEWTNVPQTTAFNMSFPLPLDASAGVWRIVARVFTNIQTLQVHVNNNALSRFLAAIEVPKEVDYHAETANFDVCAKYTGGISFQGHYDAQICVGTGSELMQPQNLDNPSKNEEGVSGTNSAGPRGQCHLLAGRIFGTPENGGCVSASFSMKSLMQHTEAWIEDGHKLSFLVKIRETDTESGVIRFGQAEIRVPKLDSEIDSTYRPGLPIYGKVRLLVKNDVAMRISLIGSVTVFDHLRNNIYSTKLQLNSNVVTSFILPPVNSESDIQIRVGLIREENTTYSTRGKLSPVIQRMLVHVWQQKRTESLRRWKARSSLALKVRGINSNCTVDYPRRLKLSVMANAPLAGKTLFLEYLWRGLPRQWSTVLQPATSGYNCSDEDSDFGHYICNAGFPLGALGEISCRPGWTGENCMRPHGSNEKREKAQRTIFMHEAIFEMDSHSGPTLRAVVYVVNNDSSLTRGYEIISDHLQNLNFESCPKSSDGDNLDKHTLMPGDTVGLTLNVPTARAPQMYDIDNTCILRLVDTSLKNFENFQETLVNINQCTNELRTNVHLFYNQKYVYNTKTAFQAIGLNFMEFRPSGVQLENKVCEPDEVDGQSMENISSSHIPEFLGDFPDPFVSNSLPTSVCNSLLKTRSQSLLPEVWLFEHVKLDQAGRFKTQLIAPNRITSWEFTALCFTPNLGIWMPRRPEPETVTILLPFNVEFIPPMKVRRHEILHVPVSIFMLSQTSANKTADEKTCYEIIVSIAVDRKDWRLISSSNFTKRMCHGDPKATFTVDLQPLRLGRLNMTAEASTPGGSVDAVRRLILVVPEGVEAEANMGGELCIPAGRTTMEKVMRLDLPEEIEEGSLRGYFSVSGDVLGKPMKHLDNLVSQPTGCGEQNMAKVAPSVYVLKYLVAAADLQDPENKKLAQTTINYISSGYTNQLRYRKPDGSFVIFPHVNPGSTWLTAYVFGVFSEAERLLQEKALEKLRIASVTFDSTISKAFEFLKSTQRKDGCFVEYGRGLGGIRSSLKLTDLLVTSYVLSALFEAPATLKKRNAQQYTDTIDSAGRCLLSTIDSFNISNVPLQVLVKVAFALRMLIEQPAYLEKRELVYEELDSRASEMESPSGALRWWKETANPAAEVENTVFAYLALARYHSCSEQRPIIRWLLTKQNDRGGFYSTYDTVLALRALADAAECLKLSGERNAPSVVTATILPAGLKSRAIVVNRTNAHTSQQVELDCHNHNGSMEVKVEVSGPVNATCVVVHLSAVFCVPSVAPIISNTDQVTEHSAALPNTTDIGSFPSIINKTDPEIKRSPFFLTVRTTQAQDFTPECIQPKATICVRLSESAVTSNDSIDTNMILLAFQLPTGWTIIEKDLTRLHYPGLGGAEFDVEKETLFAYFDPFTDLEAMNIGGRNKLVRCISRRLKQQSFSDPLKPSLIFAEDYYNPQKKTEIRFLPSNCKLYWESRFSAKYNRTEEI</sequence>
<dbReference type="Gene3D" id="2.60.120.1540">
    <property type="match status" value="1"/>
</dbReference>
<dbReference type="InterPro" id="IPR001599">
    <property type="entry name" value="Macroglobln_a2"/>
</dbReference>
<organism evidence="5 6">
    <name type="scientific">Dibothriocephalus latus</name>
    <name type="common">Fish tapeworm</name>
    <name type="synonym">Diphyllobothrium latum</name>
    <dbReference type="NCBI Taxonomy" id="60516"/>
    <lineage>
        <taxon>Eukaryota</taxon>
        <taxon>Metazoa</taxon>
        <taxon>Spiralia</taxon>
        <taxon>Lophotrochozoa</taxon>
        <taxon>Platyhelminthes</taxon>
        <taxon>Cestoda</taxon>
        <taxon>Eucestoda</taxon>
        <taxon>Diphyllobothriidea</taxon>
        <taxon>Diphyllobothriidae</taxon>
        <taxon>Dibothriocephalus</taxon>
    </lineage>
</organism>
<dbReference type="PROSITE" id="PS00477">
    <property type="entry name" value="ALPHA_2_MACROGLOBULIN"/>
    <property type="match status" value="1"/>
</dbReference>
<dbReference type="InterPro" id="IPR011626">
    <property type="entry name" value="Alpha-macroglobulin_TED"/>
</dbReference>
<accession>A0A3P6UZC9</accession>
<dbReference type="GO" id="GO:0004866">
    <property type="term" value="F:endopeptidase inhibitor activity"/>
    <property type="evidence" value="ECO:0007669"/>
    <property type="project" value="InterPro"/>
</dbReference>
<keyword evidence="1" id="KW-1015">Disulfide bond</keyword>